<dbReference type="PRINTS" id="PR01438">
    <property type="entry name" value="UNVRSLSTRESS"/>
</dbReference>
<evidence type="ECO:0000256" key="1">
    <source>
        <dbReference type="ARBA" id="ARBA00008791"/>
    </source>
</evidence>
<dbReference type="InterPro" id="IPR006016">
    <property type="entry name" value="UspA"/>
</dbReference>
<dbReference type="EMBL" id="JAASQR010000004">
    <property type="protein sequence ID" value="NIJ18105.1"/>
    <property type="molecule type" value="Genomic_DNA"/>
</dbReference>
<proteinExistence type="inferred from homology"/>
<sequence>MTSILLHIHDDSGSESRLQVACDIARGADAHLHCVQVTSVPGLIASDVYGGASMAPAMMAELHDIDARLRTHMEERLRREGVNWDWRQVDGDLVNGLLSASTLSDFIIVTLPEGPRTEMSDPPHIVADLALGGRSPVLAVPQAARGLTVAGRVLVAWDGSQEASAALRLSLPLLKLAEEVHIVTVEEAGKYPFPSTDAPEYLARHGIKSQLHIWPQDGRSVEATLQAAIGVLKPDWMAMGAYGHSRLRELVFGGVTRSMLRQARVPLLLAH</sequence>
<dbReference type="PANTHER" id="PTHR46268">
    <property type="entry name" value="STRESS RESPONSE PROTEIN NHAX"/>
    <property type="match status" value="1"/>
</dbReference>
<evidence type="ECO:0000313" key="4">
    <source>
        <dbReference type="Proteomes" id="UP000576821"/>
    </source>
</evidence>
<dbReference type="CDD" id="cd00293">
    <property type="entry name" value="USP-like"/>
    <property type="match status" value="1"/>
</dbReference>
<dbReference type="AlphaFoldDB" id="A0A846MH58"/>
<gene>
    <name evidence="3" type="ORF">FHS54_003105</name>
</gene>
<dbReference type="Gene3D" id="3.40.50.12370">
    <property type="match status" value="1"/>
</dbReference>
<name>A0A846MH58_9SPHN</name>
<feature type="domain" description="UspA" evidence="2">
    <location>
        <begin position="152"/>
        <end position="270"/>
    </location>
</feature>
<comment type="caution">
    <text evidence="3">The sequence shown here is derived from an EMBL/GenBank/DDBJ whole genome shotgun (WGS) entry which is preliminary data.</text>
</comment>
<keyword evidence="4" id="KW-1185">Reference proteome</keyword>
<evidence type="ECO:0000313" key="3">
    <source>
        <dbReference type="EMBL" id="NIJ18105.1"/>
    </source>
</evidence>
<comment type="similarity">
    <text evidence="1">Belongs to the universal stress protein A family.</text>
</comment>
<dbReference type="RefSeq" id="WP_167304991.1">
    <property type="nucleotide sequence ID" value="NZ_JAASQR010000004.1"/>
</dbReference>
<dbReference type="PANTHER" id="PTHR46268:SF15">
    <property type="entry name" value="UNIVERSAL STRESS PROTEIN HP_0031"/>
    <property type="match status" value="1"/>
</dbReference>
<dbReference type="Proteomes" id="UP000576821">
    <property type="component" value="Unassembled WGS sequence"/>
</dbReference>
<dbReference type="SUPFAM" id="SSF52402">
    <property type="entry name" value="Adenine nucleotide alpha hydrolases-like"/>
    <property type="match status" value="2"/>
</dbReference>
<dbReference type="Pfam" id="PF00582">
    <property type="entry name" value="Usp"/>
    <property type="match status" value="1"/>
</dbReference>
<protein>
    <submittedName>
        <fullName evidence="3">Nucleotide-binding universal stress UspA family protein</fullName>
    </submittedName>
</protein>
<organism evidence="3 4">
    <name type="scientific">Sphingobium vermicomposti</name>
    <dbReference type="NCBI Taxonomy" id="529005"/>
    <lineage>
        <taxon>Bacteria</taxon>
        <taxon>Pseudomonadati</taxon>
        <taxon>Pseudomonadota</taxon>
        <taxon>Alphaproteobacteria</taxon>
        <taxon>Sphingomonadales</taxon>
        <taxon>Sphingomonadaceae</taxon>
        <taxon>Sphingobium</taxon>
    </lineage>
</organism>
<evidence type="ECO:0000259" key="2">
    <source>
        <dbReference type="Pfam" id="PF00582"/>
    </source>
</evidence>
<dbReference type="InterPro" id="IPR006015">
    <property type="entry name" value="Universal_stress_UspA"/>
</dbReference>
<accession>A0A846MH58</accession>
<reference evidence="3 4" key="1">
    <citation type="submission" date="2020-03" db="EMBL/GenBank/DDBJ databases">
        <title>Genomic Encyclopedia of Type Strains, Phase IV (KMG-IV): sequencing the most valuable type-strain genomes for metagenomic binning, comparative biology and taxonomic classification.</title>
        <authorList>
            <person name="Goeker M."/>
        </authorList>
    </citation>
    <scope>NUCLEOTIDE SEQUENCE [LARGE SCALE GENOMIC DNA]</scope>
    <source>
        <strain evidence="3 4">DSM 21299</strain>
    </source>
</reference>